<dbReference type="GO" id="GO:0008199">
    <property type="term" value="F:ferric iron binding"/>
    <property type="evidence" value="ECO:0007669"/>
    <property type="project" value="InterPro"/>
</dbReference>
<evidence type="ECO:0000256" key="1">
    <source>
        <dbReference type="ARBA" id="ARBA00007825"/>
    </source>
</evidence>
<proteinExistence type="inferred from homology"/>
<evidence type="ECO:0000313" key="6">
    <source>
        <dbReference type="Proteomes" id="UP000494252"/>
    </source>
</evidence>
<dbReference type="PANTHER" id="PTHR33711:SF9">
    <property type="entry name" value="PROTOCATECHUATE 3,4-DIOXYGENASE ALPHA CHAIN"/>
    <property type="match status" value="1"/>
</dbReference>
<dbReference type="AlphaFoldDB" id="A0A6J5GV97"/>
<dbReference type="EMBL" id="CADIKI010000025">
    <property type="protein sequence ID" value="CAB3807672.1"/>
    <property type="molecule type" value="Genomic_DNA"/>
</dbReference>
<feature type="domain" description="Intradiol ring-cleavage dioxygenases" evidence="4">
    <location>
        <begin position="49"/>
        <end position="77"/>
    </location>
</feature>
<dbReference type="Gene3D" id="2.60.130.10">
    <property type="entry name" value="Aromatic compound dioxygenase"/>
    <property type="match status" value="1"/>
</dbReference>
<keyword evidence="3 5" id="KW-0560">Oxidoreductase</keyword>
<dbReference type="InterPro" id="IPR000627">
    <property type="entry name" value="Intradiol_dOase_C"/>
</dbReference>
<dbReference type="NCBIfam" id="TIGR02423">
    <property type="entry name" value="protocat_alph"/>
    <property type="match status" value="1"/>
</dbReference>
<dbReference type="Pfam" id="PF00775">
    <property type="entry name" value="Dioxygenase_C"/>
    <property type="match status" value="1"/>
</dbReference>
<dbReference type="PANTHER" id="PTHR33711">
    <property type="entry name" value="DIOXYGENASE, PUTATIVE (AFU_ORTHOLOGUE AFUA_2G02910)-RELATED"/>
    <property type="match status" value="1"/>
</dbReference>
<dbReference type="InterPro" id="IPR050770">
    <property type="entry name" value="Intradiol_RC_Dioxygenase"/>
</dbReference>
<evidence type="ECO:0000259" key="4">
    <source>
        <dbReference type="PROSITE" id="PS00083"/>
    </source>
</evidence>
<dbReference type="Proteomes" id="UP000494252">
    <property type="component" value="Unassembled WGS sequence"/>
</dbReference>
<dbReference type="InterPro" id="IPR015889">
    <property type="entry name" value="Intradiol_dOase_core"/>
</dbReference>
<dbReference type="SUPFAM" id="SSF49482">
    <property type="entry name" value="Aromatic compound dioxygenase"/>
    <property type="match status" value="1"/>
</dbReference>
<sequence>MTTLKQTPSQTVGPYFAYGLCPQQYDFDFKSLFTHVLADREAAGEHITIIGQVFDGDGKVVGDAMVEMSQVDSNGHYPESREEIQKTGFRGFARVGTGTDLHKRFFVETVKPGRASPDEAPHVNVILTMRGMLLHTFTRIYFEDEAQANERDAVLATVPADRRDTLIARREPNTANVYRFDIHMQGDKETVFFDL</sequence>
<gene>
    <name evidence="5" type="primary">pcaG</name>
    <name evidence="5" type="ORF">LMG27177_06370</name>
</gene>
<evidence type="ECO:0000256" key="2">
    <source>
        <dbReference type="ARBA" id="ARBA00022964"/>
    </source>
</evidence>
<dbReference type="GO" id="GO:0018578">
    <property type="term" value="F:protocatechuate 3,4-dioxygenase activity"/>
    <property type="evidence" value="ECO:0007669"/>
    <property type="project" value="UniProtKB-EC"/>
</dbReference>
<organism evidence="5 6">
    <name type="scientific">Paraburkholderia fynbosensis</name>
    <dbReference type="NCBI Taxonomy" id="1200993"/>
    <lineage>
        <taxon>Bacteria</taxon>
        <taxon>Pseudomonadati</taxon>
        <taxon>Pseudomonadota</taxon>
        <taxon>Betaproteobacteria</taxon>
        <taxon>Burkholderiales</taxon>
        <taxon>Burkholderiaceae</taxon>
        <taxon>Paraburkholderia</taxon>
    </lineage>
</organism>
<evidence type="ECO:0000256" key="3">
    <source>
        <dbReference type="ARBA" id="ARBA00023002"/>
    </source>
</evidence>
<accession>A0A6J5GV97</accession>
<dbReference type="CDD" id="cd03463">
    <property type="entry name" value="3_4-PCD_alpha"/>
    <property type="match status" value="1"/>
</dbReference>
<dbReference type="EC" id="1.13.11.3" evidence="5"/>
<dbReference type="PROSITE" id="PS00083">
    <property type="entry name" value="INTRADIOL_DIOXYGENAS"/>
    <property type="match status" value="1"/>
</dbReference>
<name>A0A6J5GV97_9BURK</name>
<keyword evidence="6" id="KW-1185">Reference proteome</keyword>
<dbReference type="RefSeq" id="WP_175165453.1">
    <property type="nucleotide sequence ID" value="NZ_CADIKI010000025.1"/>
</dbReference>
<evidence type="ECO:0000313" key="5">
    <source>
        <dbReference type="EMBL" id="CAB3807672.1"/>
    </source>
</evidence>
<comment type="similarity">
    <text evidence="1">Belongs to the intradiol ring-cleavage dioxygenase family.</text>
</comment>
<keyword evidence="2 5" id="KW-0223">Dioxygenase</keyword>
<reference evidence="5 6" key="1">
    <citation type="submission" date="2020-04" db="EMBL/GenBank/DDBJ databases">
        <authorList>
            <person name="De Canck E."/>
        </authorList>
    </citation>
    <scope>NUCLEOTIDE SEQUENCE [LARGE SCALE GENOMIC DNA]</scope>
    <source>
        <strain evidence="5 6">LMG 27177</strain>
    </source>
</reference>
<protein>
    <submittedName>
        <fullName evidence="5">Protocatechuate 3,4-dioxygenase alpha chain</fullName>
        <ecNumber evidence="5">1.13.11.3</ecNumber>
    </submittedName>
</protein>
<dbReference type="InterPro" id="IPR012786">
    <property type="entry name" value="Protocat_dOase_a"/>
</dbReference>